<evidence type="ECO:0000313" key="5">
    <source>
        <dbReference type="Proteomes" id="UP000076154"/>
    </source>
</evidence>
<keyword evidence="2" id="KW-1133">Transmembrane helix</keyword>
<name>A0A369JPC5_HYPMA</name>
<feature type="transmembrane region" description="Helical" evidence="2">
    <location>
        <begin position="274"/>
        <end position="296"/>
    </location>
</feature>
<feature type="signal peptide" evidence="3">
    <location>
        <begin position="1"/>
        <end position="29"/>
    </location>
</feature>
<keyword evidence="3" id="KW-0732">Signal</keyword>
<evidence type="ECO:0000256" key="3">
    <source>
        <dbReference type="SAM" id="SignalP"/>
    </source>
</evidence>
<comment type="caution">
    <text evidence="4">The sequence shown here is derived from an EMBL/GenBank/DDBJ whole genome shotgun (WGS) entry which is preliminary data.</text>
</comment>
<reference evidence="4" key="1">
    <citation type="submission" date="2018-04" db="EMBL/GenBank/DDBJ databases">
        <title>Whole genome sequencing of Hypsizygus marmoreus.</title>
        <authorList>
            <person name="Choi I.-G."/>
            <person name="Min B."/>
            <person name="Kim J.-G."/>
            <person name="Kim S."/>
            <person name="Oh Y.-L."/>
            <person name="Kong W.-S."/>
            <person name="Park H."/>
            <person name="Jeong J."/>
            <person name="Song E.-S."/>
        </authorList>
    </citation>
    <scope>NUCLEOTIDE SEQUENCE [LARGE SCALE GENOMIC DNA]</scope>
    <source>
        <strain evidence="4">51987-8</strain>
    </source>
</reference>
<evidence type="ECO:0000256" key="2">
    <source>
        <dbReference type="SAM" id="Phobius"/>
    </source>
</evidence>
<dbReference type="EMBL" id="LUEZ02000051">
    <property type="protein sequence ID" value="RDB22407.1"/>
    <property type="molecule type" value="Genomic_DNA"/>
</dbReference>
<feature type="compositionally biased region" description="Polar residues" evidence="1">
    <location>
        <begin position="370"/>
        <end position="383"/>
    </location>
</feature>
<keyword evidence="2" id="KW-0472">Membrane</keyword>
<feature type="compositionally biased region" description="Low complexity" evidence="1">
    <location>
        <begin position="390"/>
        <end position="407"/>
    </location>
</feature>
<feature type="region of interest" description="Disordered" evidence="1">
    <location>
        <begin position="246"/>
        <end position="270"/>
    </location>
</feature>
<protein>
    <submittedName>
        <fullName evidence="4">Uncharacterized protein</fullName>
    </submittedName>
</protein>
<dbReference type="Proteomes" id="UP000076154">
    <property type="component" value="Unassembled WGS sequence"/>
</dbReference>
<dbReference type="InParanoid" id="A0A369JPC5"/>
<dbReference type="OrthoDB" id="2527908at2759"/>
<feature type="region of interest" description="Disordered" evidence="1">
    <location>
        <begin position="307"/>
        <end position="438"/>
    </location>
</feature>
<keyword evidence="2" id="KW-0812">Transmembrane</keyword>
<proteinExistence type="predicted"/>
<keyword evidence="5" id="KW-1185">Reference proteome</keyword>
<dbReference type="AlphaFoldDB" id="A0A369JPC5"/>
<sequence length="465" mass="48028">MPSMRRLARSFPSLLPALVLLVPVIPCWGQAQSTSFSWSFSQNVGTNLPECSSLAVSVPATNTATAFYMIALAVDGVPTTSLIGTNKDNLAWVVDQPTGTGLMLYLVASNGDTGAIPSSLYTVTAGQSKSCLPSSSSNFKVVASPSAELSTCDKWNLTMSGGAPPYNVVLAALDSPHVTNITMPASDNLYSYINRASPNGSLLAAISDSNGRWAAGTPLVKTKGSTATDCGGLLSTSGIAPISNITTTTMSGNTSPTNTTNPSNTSESNSKTPVIVGVCVSIGCVLLIGALAFWLYRHRRKTHMDLEPRSFKETTTSPVSISTSETGHAANGNGYTILAPTRTGKFSAPPASHASTTATSGLFTEGGGSSNEPTASGSTPTSVTRERGLPPKAAEAPNSSNSPASSPQVTAPAVHSMSQSKDSRWPPGMPEQGSSAALNEVIFQHRDAGVVRELPPPYGAQMSQP</sequence>
<evidence type="ECO:0000256" key="1">
    <source>
        <dbReference type="SAM" id="MobiDB-lite"/>
    </source>
</evidence>
<evidence type="ECO:0000313" key="4">
    <source>
        <dbReference type="EMBL" id="RDB22407.1"/>
    </source>
</evidence>
<gene>
    <name evidence="4" type="ORF">Hypma_010516</name>
</gene>
<organism evidence="4 5">
    <name type="scientific">Hypsizygus marmoreus</name>
    <name type="common">White beech mushroom</name>
    <name type="synonym">Agaricus marmoreus</name>
    <dbReference type="NCBI Taxonomy" id="39966"/>
    <lineage>
        <taxon>Eukaryota</taxon>
        <taxon>Fungi</taxon>
        <taxon>Dikarya</taxon>
        <taxon>Basidiomycota</taxon>
        <taxon>Agaricomycotina</taxon>
        <taxon>Agaricomycetes</taxon>
        <taxon>Agaricomycetidae</taxon>
        <taxon>Agaricales</taxon>
        <taxon>Tricholomatineae</taxon>
        <taxon>Lyophyllaceae</taxon>
        <taxon>Hypsizygus</taxon>
    </lineage>
</organism>
<accession>A0A369JPC5</accession>
<feature type="compositionally biased region" description="Low complexity" evidence="1">
    <location>
        <begin position="347"/>
        <end position="360"/>
    </location>
</feature>
<feature type="compositionally biased region" description="Polar residues" evidence="1">
    <location>
        <begin position="313"/>
        <end position="326"/>
    </location>
</feature>
<feature type="chain" id="PRO_5017010732" evidence="3">
    <location>
        <begin position="30"/>
        <end position="465"/>
    </location>
</feature>